<gene>
    <name evidence="1" type="ORF">LCGC14_1649730</name>
</gene>
<evidence type="ECO:0000313" key="1">
    <source>
        <dbReference type="EMBL" id="KKM20021.1"/>
    </source>
</evidence>
<dbReference type="Gene3D" id="2.60.120.40">
    <property type="match status" value="1"/>
</dbReference>
<comment type="caution">
    <text evidence="1">The sequence shown here is derived from an EMBL/GenBank/DDBJ whole genome shotgun (WGS) entry which is preliminary data.</text>
</comment>
<sequence length="298" mass="32217">MDFSRASAALRCAVIICGIILASNAYAQSYKPGVYVVFRGDTIRMGQFFVDQDTIQFTLPGGIIIRIIDSMLAANVVAVDTNQFVSMNRDDAIRGEKSFLGVVGFRSFGQFNLTSGQMRSWWVSHDTATKRLGDTVLTASSIGTGEQTMQLYSSGIFDLPKQSAVRAFRSSNVAHAIVDTVVFNGETFDNQDEFDIAAGEFIARAAGTYFVSVQVASTLASSVSSMEIRIRKNYANYSISGDSPLVNSITNFTYAQYTDVVKLAAGGSIKIHISSSHTGTVQGDGAGELTWINIIKIL</sequence>
<dbReference type="AlphaFoldDB" id="A0A0F9HX76"/>
<name>A0A0F9HX76_9ZZZZ</name>
<accession>A0A0F9HX76</accession>
<proteinExistence type="predicted"/>
<reference evidence="1" key="1">
    <citation type="journal article" date="2015" name="Nature">
        <title>Complex archaea that bridge the gap between prokaryotes and eukaryotes.</title>
        <authorList>
            <person name="Spang A."/>
            <person name="Saw J.H."/>
            <person name="Jorgensen S.L."/>
            <person name="Zaremba-Niedzwiedzka K."/>
            <person name="Martijn J."/>
            <person name="Lind A.E."/>
            <person name="van Eijk R."/>
            <person name="Schleper C."/>
            <person name="Guy L."/>
            <person name="Ettema T.J."/>
        </authorList>
    </citation>
    <scope>NUCLEOTIDE SEQUENCE</scope>
</reference>
<organism evidence="1">
    <name type="scientific">marine sediment metagenome</name>
    <dbReference type="NCBI Taxonomy" id="412755"/>
    <lineage>
        <taxon>unclassified sequences</taxon>
        <taxon>metagenomes</taxon>
        <taxon>ecological metagenomes</taxon>
    </lineage>
</organism>
<protein>
    <submittedName>
        <fullName evidence="1">Uncharacterized protein</fullName>
    </submittedName>
</protein>
<dbReference type="EMBL" id="LAZR01013856">
    <property type="protein sequence ID" value="KKM20021.1"/>
    <property type="molecule type" value="Genomic_DNA"/>
</dbReference>
<dbReference type="InterPro" id="IPR008983">
    <property type="entry name" value="Tumour_necrosis_fac-like_dom"/>
</dbReference>
<dbReference type="SUPFAM" id="SSF49842">
    <property type="entry name" value="TNF-like"/>
    <property type="match status" value="1"/>
</dbReference>